<keyword evidence="1" id="KW-0233">DNA recombination</keyword>
<evidence type="ECO:0000259" key="2">
    <source>
        <dbReference type="PROSITE" id="PS51898"/>
    </source>
</evidence>
<dbReference type="EMBL" id="CP017675">
    <property type="protein sequence ID" value="APB33005.1"/>
    <property type="molecule type" value="Genomic_DNA"/>
</dbReference>
<evidence type="ECO:0000256" key="1">
    <source>
        <dbReference type="ARBA" id="ARBA00023172"/>
    </source>
</evidence>
<dbReference type="AlphaFoldDB" id="A0A1J0AAR7"/>
<dbReference type="Proteomes" id="UP000180235">
    <property type="component" value="Chromosome"/>
</dbReference>
<reference evidence="3 4" key="1">
    <citation type="submission" date="2016-10" db="EMBL/GenBank/DDBJ databases">
        <title>Description of Gloeomargarita lithophora gen. nov., sp. nov., a thylakoid-bearing basal-branching cyanobacterium with intracellular carbonates, and proposal for Gloeomargaritales ord. nov.</title>
        <authorList>
            <person name="Moreira D."/>
            <person name="Tavera R."/>
            <person name="Benzerara K."/>
            <person name="Skouri-Panet F."/>
            <person name="Couradeau E."/>
            <person name="Gerard E."/>
            <person name="Loussert C."/>
            <person name="Novelo E."/>
            <person name="Zivanovic Y."/>
            <person name="Lopez-Garcia P."/>
        </authorList>
    </citation>
    <scope>NUCLEOTIDE SEQUENCE [LARGE SCALE GENOMIC DNA]</scope>
    <source>
        <strain evidence="3 4">D10</strain>
    </source>
</reference>
<feature type="domain" description="Tyr recombinase" evidence="2">
    <location>
        <begin position="123"/>
        <end position="307"/>
    </location>
</feature>
<organism evidence="3 4">
    <name type="scientific">Gloeomargarita lithophora Alchichica-D10</name>
    <dbReference type="NCBI Taxonomy" id="1188229"/>
    <lineage>
        <taxon>Bacteria</taxon>
        <taxon>Bacillati</taxon>
        <taxon>Cyanobacteriota</taxon>
        <taxon>Cyanophyceae</taxon>
        <taxon>Gloeomargaritales</taxon>
        <taxon>Gloeomargaritaceae</taxon>
        <taxon>Gloeomargarita</taxon>
    </lineage>
</organism>
<dbReference type="GO" id="GO:0003677">
    <property type="term" value="F:DNA binding"/>
    <property type="evidence" value="ECO:0007669"/>
    <property type="project" value="InterPro"/>
</dbReference>
<keyword evidence="4" id="KW-1185">Reference proteome</keyword>
<name>A0A1J0AAR7_9CYAN</name>
<gene>
    <name evidence="3" type="ORF">GlitD10_0691</name>
</gene>
<dbReference type="RefSeq" id="WP_071453666.1">
    <property type="nucleotide sequence ID" value="NZ_CP017675.1"/>
</dbReference>
<dbReference type="Pfam" id="PF00589">
    <property type="entry name" value="Phage_integrase"/>
    <property type="match status" value="1"/>
</dbReference>
<evidence type="ECO:0000313" key="3">
    <source>
        <dbReference type="EMBL" id="APB33005.1"/>
    </source>
</evidence>
<dbReference type="STRING" id="1188229.GlitD10_0691"/>
<accession>A0A1J0AAR7</accession>
<dbReference type="GO" id="GO:0015074">
    <property type="term" value="P:DNA integration"/>
    <property type="evidence" value="ECO:0007669"/>
    <property type="project" value="InterPro"/>
</dbReference>
<dbReference type="GO" id="GO:0006310">
    <property type="term" value="P:DNA recombination"/>
    <property type="evidence" value="ECO:0007669"/>
    <property type="project" value="UniProtKB-KW"/>
</dbReference>
<dbReference type="SUPFAM" id="SSF56349">
    <property type="entry name" value="DNA breaking-rejoining enzymes"/>
    <property type="match status" value="1"/>
</dbReference>
<dbReference type="PANTHER" id="PTHR30349">
    <property type="entry name" value="PHAGE INTEGRASE-RELATED"/>
    <property type="match status" value="1"/>
</dbReference>
<dbReference type="PANTHER" id="PTHR30349:SF81">
    <property type="entry name" value="TYROSINE RECOMBINASE XERC"/>
    <property type="match status" value="1"/>
</dbReference>
<dbReference type="PROSITE" id="PS51898">
    <property type="entry name" value="TYR_RECOMBINASE"/>
    <property type="match status" value="1"/>
</dbReference>
<dbReference type="OrthoDB" id="9801717at2"/>
<dbReference type="InterPro" id="IPR011010">
    <property type="entry name" value="DNA_brk_join_enz"/>
</dbReference>
<evidence type="ECO:0000313" key="4">
    <source>
        <dbReference type="Proteomes" id="UP000180235"/>
    </source>
</evidence>
<sequence length="313" mass="34586">MTISLAPITADPSLKGQTHPVLIYLARLSPGSRRTLYEALELLARWSSQSQLGALEFPWWELRYPHTAALRSRLAAHYAPATVNKQLAALRGVLRECWRLGLLTAEDYHRTIDIPTVKGQRLLRGRVLSENEVSILLAICQQENSPAGCRDATLLGLLAGSGLRRAEVVALQLQDYEPAENRLRIRSGKGNKDRLVYVAPGADVWLARWLALRGAGVGALLCPVNRWGQVVVRALTEQAVLHILSKRGQQAGIAAFSPHDLRRTFISNLLDAGVDIATVQKLAGHANVQTTIRYDRRDERAKQAAIALLQIRT</sequence>
<dbReference type="CDD" id="cd00397">
    <property type="entry name" value="DNA_BRE_C"/>
    <property type="match status" value="1"/>
</dbReference>
<dbReference type="InterPro" id="IPR013762">
    <property type="entry name" value="Integrase-like_cat_sf"/>
</dbReference>
<proteinExistence type="predicted"/>
<dbReference type="Gene3D" id="1.10.443.10">
    <property type="entry name" value="Intergrase catalytic core"/>
    <property type="match status" value="1"/>
</dbReference>
<dbReference type="KEGG" id="glt:GlitD10_0691"/>
<protein>
    <submittedName>
        <fullName evidence="3">Integrase</fullName>
    </submittedName>
</protein>
<dbReference type="InterPro" id="IPR050090">
    <property type="entry name" value="Tyrosine_recombinase_XerCD"/>
</dbReference>
<dbReference type="InterPro" id="IPR002104">
    <property type="entry name" value="Integrase_catalytic"/>
</dbReference>